<dbReference type="Pfam" id="PF01381">
    <property type="entry name" value="HTH_3"/>
    <property type="match status" value="1"/>
</dbReference>
<organism evidence="2 3">
    <name type="scientific">Streptococcus hyointestinalis</name>
    <dbReference type="NCBI Taxonomy" id="1337"/>
    <lineage>
        <taxon>Bacteria</taxon>
        <taxon>Bacillati</taxon>
        <taxon>Bacillota</taxon>
        <taxon>Bacilli</taxon>
        <taxon>Lactobacillales</taxon>
        <taxon>Streptococcaceae</taxon>
        <taxon>Streptococcus</taxon>
    </lineage>
</organism>
<accession>A0A380K4I3</accession>
<dbReference type="InterPro" id="IPR001387">
    <property type="entry name" value="Cro/C1-type_HTH"/>
</dbReference>
<dbReference type="OrthoDB" id="2233180at2"/>
<dbReference type="Pfam" id="PF18710">
    <property type="entry name" value="ComR_TPR"/>
    <property type="match status" value="1"/>
</dbReference>
<dbReference type="PROSITE" id="PS50943">
    <property type="entry name" value="HTH_CROC1"/>
    <property type="match status" value="1"/>
</dbReference>
<dbReference type="Proteomes" id="UP000254924">
    <property type="component" value="Unassembled WGS sequence"/>
</dbReference>
<gene>
    <name evidence="2" type="ORF">NCTC12224_00380</name>
</gene>
<proteinExistence type="predicted"/>
<feature type="domain" description="HTH cro/C1-type" evidence="1">
    <location>
        <begin position="8"/>
        <end position="63"/>
    </location>
</feature>
<dbReference type="InterPro" id="IPR040799">
    <property type="entry name" value="ComR_TPR"/>
</dbReference>
<dbReference type="GO" id="GO:0003677">
    <property type="term" value="F:DNA binding"/>
    <property type="evidence" value="ECO:0007669"/>
    <property type="project" value="InterPro"/>
</dbReference>
<keyword evidence="3" id="KW-1185">Reference proteome</keyword>
<evidence type="ECO:0000313" key="3">
    <source>
        <dbReference type="Proteomes" id="UP000254924"/>
    </source>
</evidence>
<dbReference type="SMART" id="SM00530">
    <property type="entry name" value="HTH_XRE"/>
    <property type="match status" value="1"/>
</dbReference>
<dbReference type="EMBL" id="UHFN01000007">
    <property type="protein sequence ID" value="SUN59475.1"/>
    <property type="molecule type" value="Genomic_DNA"/>
</dbReference>
<reference evidence="2 3" key="1">
    <citation type="submission" date="2018-06" db="EMBL/GenBank/DDBJ databases">
        <authorList>
            <consortium name="Pathogen Informatics"/>
            <person name="Doyle S."/>
        </authorList>
    </citation>
    <scope>NUCLEOTIDE SEQUENCE [LARGE SCALE GENOMIC DNA]</scope>
    <source>
        <strain evidence="2 3">NCTC12224</strain>
    </source>
</reference>
<evidence type="ECO:0000259" key="1">
    <source>
        <dbReference type="PROSITE" id="PS50943"/>
    </source>
</evidence>
<dbReference type="CDD" id="cd00093">
    <property type="entry name" value="HTH_XRE"/>
    <property type="match status" value="1"/>
</dbReference>
<dbReference type="Gene3D" id="1.25.40.10">
    <property type="entry name" value="Tetratricopeptide repeat domain"/>
    <property type="match status" value="1"/>
</dbReference>
<sequence length="299" mass="35405">MNTFGQKVRELREEKGITREEFCDDESELSVRQLARIESGSSIPNLAKAYYIAKKLNVTLGSITDKESLEIPKRYNELKYLILRIPTYSDKERLKEREQQFEEIFEDYYDNLPEEEQLIIDGLQSKFEVYQSGNIHFGTDMIAEYFHQVKKKKSYTLNDLAIIDLYLLIAAISQFDEQHFQKEDFKIICDTLLIQGEELAVEDRFLLNNLLLNCVNIALNLKLAANIQPMLELSHKTMVLIQDFQKMPIYNMYRWKYALLQDNQTEAEDYYNQSVMFSKMLNDEHLIQQLDDEWQKDNN</sequence>
<dbReference type="AlphaFoldDB" id="A0A380K4I3"/>
<dbReference type="InterPro" id="IPR010982">
    <property type="entry name" value="Lambda_DNA-bd_dom_sf"/>
</dbReference>
<dbReference type="SUPFAM" id="SSF47413">
    <property type="entry name" value="lambda repressor-like DNA-binding domains"/>
    <property type="match status" value="1"/>
</dbReference>
<dbReference type="InterPro" id="IPR011990">
    <property type="entry name" value="TPR-like_helical_dom_sf"/>
</dbReference>
<protein>
    <submittedName>
        <fullName evidence="2">Transcriptional regulator</fullName>
    </submittedName>
</protein>
<evidence type="ECO:0000313" key="2">
    <source>
        <dbReference type="EMBL" id="SUN59475.1"/>
    </source>
</evidence>
<name>A0A380K4I3_9STRE</name>